<dbReference type="Pfam" id="PF02515">
    <property type="entry name" value="CoA_transf_3"/>
    <property type="match status" value="1"/>
</dbReference>
<keyword evidence="3" id="KW-1185">Reference proteome</keyword>
<dbReference type="InterPro" id="IPR023606">
    <property type="entry name" value="CoA-Trfase_III_dom_1_sf"/>
</dbReference>
<dbReference type="Gene3D" id="3.40.50.10540">
    <property type="entry name" value="Crotonobetainyl-coa:carnitine coa-transferase, domain 1"/>
    <property type="match status" value="1"/>
</dbReference>
<proteinExistence type="inferred from homology"/>
<dbReference type="InterPro" id="IPR052985">
    <property type="entry name" value="CoA-trans_III_biosynth/detox"/>
</dbReference>
<dbReference type="InterPro" id="IPR003673">
    <property type="entry name" value="CoA-Trfase_fam_III"/>
</dbReference>
<dbReference type="OrthoDB" id="2308815at2759"/>
<reference evidence="2" key="1">
    <citation type="submission" date="2020-01" db="EMBL/GenBank/DDBJ databases">
        <authorList>
            <consortium name="DOE Joint Genome Institute"/>
            <person name="Haridas S."/>
            <person name="Albert R."/>
            <person name="Binder M."/>
            <person name="Bloem J."/>
            <person name="Labutti K."/>
            <person name="Salamov A."/>
            <person name="Andreopoulos B."/>
            <person name="Baker S.E."/>
            <person name="Barry K."/>
            <person name="Bills G."/>
            <person name="Bluhm B.H."/>
            <person name="Cannon C."/>
            <person name="Castanera R."/>
            <person name="Culley D.E."/>
            <person name="Daum C."/>
            <person name="Ezra D."/>
            <person name="Gonzalez J.B."/>
            <person name="Henrissat B."/>
            <person name="Kuo A."/>
            <person name="Liang C."/>
            <person name="Lipzen A."/>
            <person name="Lutzoni F."/>
            <person name="Magnuson J."/>
            <person name="Mondo S."/>
            <person name="Nolan M."/>
            <person name="Ohm R."/>
            <person name="Pangilinan J."/>
            <person name="Park H.-J."/>
            <person name="Ramirez L."/>
            <person name="Alfaro M."/>
            <person name="Sun H."/>
            <person name="Tritt A."/>
            <person name="Yoshinaga Y."/>
            <person name="Zwiers L.-H."/>
            <person name="Turgeon B.G."/>
            <person name="Goodwin S.B."/>
            <person name="Spatafora J.W."/>
            <person name="Crous P.W."/>
            <person name="Grigoriev I.V."/>
        </authorList>
    </citation>
    <scope>NUCLEOTIDE SEQUENCE</scope>
    <source>
        <strain evidence="2">P77</strain>
    </source>
</reference>
<evidence type="ECO:0000313" key="3">
    <source>
        <dbReference type="Proteomes" id="UP000800040"/>
    </source>
</evidence>
<organism evidence="2 3">
    <name type="scientific">Decorospora gaudefroyi</name>
    <dbReference type="NCBI Taxonomy" id="184978"/>
    <lineage>
        <taxon>Eukaryota</taxon>
        <taxon>Fungi</taxon>
        <taxon>Dikarya</taxon>
        <taxon>Ascomycota</taxon>
        <taxon>Pezizomycotina</taxon>
        <taxon>Dothideomycetes</taxon>
        <taxon>Pleosporomycetidae</taxon>
        <taxon>Pleosporales</taxon>
        <taxon>Pleosporineae</taxon>
        <taxon>Pleosporaceae</taxon>
        <taxon>Decorospora</taxon>
    </lineage>
</organism>
<dbReference type="EMBL" id="ML975417">
    <property type="protein sequence ID" value="KAF1829926.1"/>
    <property type="molecule type" value="Genomic_DNA"/>
</dbReference>
<gene>
    <name evidence="2" type="ORF">BDW02DRAFT_560036</name>
</gene>
<evidence type="ECO:0000313" key="2">
    <source>
        <dbReference type="EMBL" id="KAF1829926.1"/>
    </source>
</evidence>
<name>A0A6A5K1H7_9PLEO</name>
<dbReference type="SUPFAM" id="SSF89796">
    <property type="entry name" value="CoA-transferase family III (CaiB/BaiF)"/>
    <property type="match status" value="2"/>
</dbReference>
<protein>
    <submittedName>
        <fullName evidence="2">Alpha-methylacyl-CoA racemase</fullName>
    </submittedName>
</protein>
<dbReference type="PANTHER" id="PTHR48229">
    <property type="entry name" value="CAIB/BAIF FAMILY ENZYME (AFU_ORTHOLOGUE AFUA_1G05360)-RELATED"/>
    <property type="match status" value="1"/>
</dbReference>
<accession>A0A6A5K1H7</accession>
<evidence type="ECO:0000256" key="1">
    <source>
        <dbReference type="ARBA" id="ARBA00008383"/>
    </source>
</evidence>
<dbReference type="AlphaFoldDB" id="A0A6A5K1H7"/>
<dbReference type="GO" id="GO:0003824">
    <property type="term" value="F:catalytic activity"/>
    <property type="evidence" value="ECO:0007669"/>
    <property type="project" value="InterPro"/>
</dbReference>
<sequence>MAPYLGSERGAHQLAHGTTHANTILAGTRSALDQLLAKAKDDIPDESLPHIANTNFSTANTGSPYFPTPLKSTEAISALKAVEAGVAAAIADLADGPRQRHIDVDVERATAFLFSTYLVTVGGLDKSSPKARKFLKDTDLLEAQSILYRRLSANLYETKNPGEYFHLHGSLEATKALNMIGLEGSRPDLTDYHECIKTIEAHVKQFTVDQLEEMNRKIKQAGVTCLKWEDFQATRHGHELIQQPPWKVECLENATPPSPLPFQPSRAPKPQILAGIRVLELCRIIAGPAMGRGLAEYGAQVIKVTSPYLSDVPFFQVDANIGKHTTDLNLKEPQDRKIFEELLQSVDIVLDGYRPGSLDRLGYGSHQLLEIAKRRGKGIVYVAENCFGHTGPWSSRPGWQQIADCVTGVAWAQGQAMGLDEPVIPPFPMSDYGTGCMGTIAALVGLYRRAKFGGSYLGTTSLCQYDIYLLQLGLYDDYTMAGLKEEHDKKFFELRHNDSVDEVGKRALKSMRRTHPELFEDRHMQECFSKGFNANVRTIRPVVNIEGYWNGFLRSSRPNGYDKPTWDNWEIDEDILRA</sequence>
<dbReference type="PANTHER" id="PTHR48229:SF1">
    <property type="entry name" value="ALPHA METHYLACYL-COA RACEMASE-RELATED"/>
    <property type="match status" value="1"/>
</dbReference>
<comment type="similarity">
    <text evidence="1">Belongs to the CoA-transferase III family.</text>
</comment>
<dbReference type="Proteomes" id="UP000800040">
    <property type="component" value="Unassembled WGS sequence"/>
</dbReference>